<sequence length="240" mass="27498">MKGANLVYMCKFVFFCGYNVFHIAAQRGYVEIVEYLLEYYPDIIYIQNEIQLNAFQLAAENGHTIIVKLFLGINSSLADHHSLYYASQQGHTEIVSLLLKYVNDTCLPCNGTIYWLPSLSFRKQTYITYPVEALNKNSVHFHTIDFLRINQILRNAVLSDDWRLITCESALNAAVRCGHLRIVKLLLEEKVNALYCTISDGSTPLMTAAKFDQAEIFRYLHNSVEILMIAATVICRIRIQ</sequence>
<evidence type="ECO:0000313" key="2">
    <source>
        <dbReference type="EMBL" id="CAG2253644.1"/>
    </source>
</evidence>
<dbReference type="AlphaFoldDB" id="A0A8S3VAD6"/>
<dbReference type="SMART" id="SM00248">
    <property type="entry name" value="ANK"/>
    <property type="match status" value="5"/>
</dbReference>
<organism evidence="2 3">
    <name type="scientific">Mytilus edulis</name>
    <name type="common">Blue mussel</name>
    <dbReference type="NCBI Taxonomy" id="6550"/>
    <lineage>
        <taxon>Eukaryota</taxon>
        <taxon>Metazoa</taxon>
        <taxon>Spiralia</taxon>
        <taxon>Lophotrochozoa</taxon>
        <taxon>Mollusca</taxon>
        <taxon>Bivalvia</taxon>
        <taxon>Autobranchia</taxon>
        <taxon>Pteriomorphia</taxon>
        <taxon>Mytilida</taxon>
        <taxon>Mytiloidea</taxon>
        <taxon>Mytilidae</taxon>
        <taxon>Mytilinae</taxon>
        <taxon>Mytilus</taxon>
    </lineage>
</organism>
<gene>
    <name evidence="2" type="ORF">MEDL_65159</name>
</gene>
<dbReference type="InterPro" id="IPR036770">
    <property type="entry name" value="Ankyrin_rpt-contain_sf"/>
</dbReference>
<proteinExistence type="predicted"/>
<evidence type="ECO:0000256" key="1">
    <source>
        <dbReference type="PROSITE-ProRule" id="PRU00023"/>
    </source>
</evidence>
<accession>A0A8S3VAD6</accession>
<reference evidence="2" key="1">
    <citation type="submission" date="2021-03" db="EMBL/GenBank/DDBJ databases">
        <authorList>
            <person name="Bekaert M."/>
        </authorList>
    </citation>
    <scope>NUCLEOTIDE SEQUENCE</scope>
</reference>
<dbReference type="PANTHER" id="PTHR24121:SF21">
    <property type="entry name" value="ANKYRIN REPEAT FAMILY PROTEIN"/>
    <property type="match status" value="1"/>
</dbReference>
<name>A0A8S3VAD6_MYTED</name>
<evidence type="ECO:0000313" key="3">
    <source>
        <dbReference type="Proteomes" id="UP000683360"/>
    </source>
</evidence>
<comment type="caution">
    <text evidence="2">The sequence shown here is derived from an EMBL/GenBank/DDBJ whole genome shotgun (WGS) entry which is preliminary data.</text>
</comment>
<protein>
    <recommendedName>
        <fullName evidence="4">ANK_REP_REGION domain-containing protein</fullName>
    </recommendedName>
</protein>
<dbReference type="InterPro" id="IPR002110">
    <property type="entry name" value="Ankyrin_rpt"/>
</dbReference>
<keyword evidence="3" id="KW-1185">Reference proteome</keyword>
<dbReference type="EMBL" id="CAJPWZ010003158">
    <property type="protein sequence ID" value="CAG2253644.1"/>
    <property type="molecule type" value="Genomic_DNA"/>
</dbReference>
<feature type="repeat" description="ANK" evidence="1">
    <location>
        <begin position="16"/>
        <end position="48"/>
    </location>
</feature>
<keyword evidence="1" id="KW-0040">ANK repeat</keyword>
<evidence type="ECO:0008006" key="4">
    <source>
        <dbReference type="Google" id="ProtNLM"/>
    </source>
</evidence>
<dbReference type="Gene3D" id="1.25.40.20">
    <property type="entry name" value="Ankyrin repeat-containing domain"/>
    <property type="match status" value="2"/>
</dbReference>
<dbReference type="OrthoDB" id="5989012at2759"/>
<dbReference type="SUPFAM" id="SSF48403">
    <property type="entry name" value="Ankyrin repeat"/>
    <property type="match status" value="1"/>
</dbReference>
<dbReference type="Pfam" id="PF12796">
    <property type="entry name" value="Ank_2"/>
    <property type="match status" value="2"/>
</dbReference>
<dbReference type="PANTHER" id="PTHR24121">
    <property type="entry name" value="NO MECHANORECEPTOR POTENTIAL C, ISOFORM D-RELATED"/>
    <property type="match status" value="1"/>
</dbReference>
<dbReference type="PROSITE" id="PS50088">
    <property type="entry name" value="ANK_REPEAT"/>
    <property type="match status" value="1"/>
</dbReference>
<dbReference type="Proteomes" id="UP000683360">
    <property type="component" value="Unassembled WGS sequence"/>
</dbReference>
<dbReference type="PROSITE" id="PS50297">
    <property type="entry name" value="ANK_REP_REGION"/>
    <property type="match status" value="1"/>
</dbReference>